<comment type="function">
    <text evidence="13">ADP:ATP antiporter that mediates import of ADP into the mitochondrial matrix for ATP synthesis, and export of ATP out to fuel the cell. Cycles between the cytoplasmic-open state (c-state) and the matrix-open state (m-state): operates by the alternating access mechanism with a single substrate-binding site intermittently exposed to either the cytosolic (c-state) or matrix (m-state) side of the inner mitochondrial membrane.</text>
</comment>
<comment type="caution">
    <text evidence="16">Lacks conserved residue(s) required for the propagation of feature annotation.</text>
</comment>
<evidence type="ECO:0000256" key="6">
    <source>
        <dbReference type="ARBA" id="ARBA00022692"/>
    </source>
</evidence>
<feature type="repeat" description="Solcar" evidence="14">
    <location>
        <begin position="220"/>
        <end position="309"/>
    </location>
</feature>
<comment type="catalytic activity">
    <reaction evidence="12">
        <text>ADP(in) + ATP(out) = ADP(out) + ATP(in)</text>
        <dbReference type="Rhea" id="RHEA:34999"/>
        <dbReference type="ChEBI" id="CHEBI:30616"/>
        <dbReference type="ChEBI" id="CHEBI:456216"/>
    </reaction>
    <physiologicalReaction direction="left-to-right" evidence="12">
        <dbReference type="Rhea" id="RHEA:35000"/>
    </physiologicalReaction>
</comment>
<dbReference type="GO" id="GO:0005471">
    <property type="term" value="F:ATP:ADP antiporter activity"/>
    <property type="evidence" value="ECO:0007669"/>
    <property type="project" value="UniProtKB-UniRule"/>
</dbReference>
<comment type="subunit">
    <text evidence="3 16">Monomer.</text>
</comment>
<dbReference type="PRINTS" id="PR00927">
    <property type="entry name" value="ADPTRNSLCASE"/>
</dbReference>
<feature type="transmembrane region" description="Helical" evidence="16">
    <location>
        <begin position="223"/>
        <end position="243"/>
    </location>
</feature>
<evidence type="ECO:0000313" key="17">
    <source>
        <dbReference type="EMBL" id="KAJ1612746.1"/>
    </source>
</evidence>
<dbReference type="InterPro" id="IPR023395">
    <property type="entry name" value="MCP_dom_sf"/>
</dbReference>
<evidence type="ECO:0000256" key="14">
    <source>
        <dbReference type="PROSITE-ProRule" id="PRU00282"/>
    </source>
</evidence>
<dbReference type="Pfam" id="PF00153">
    <property type="entry name" value="Mito_carr"/>
    <property type="match status" value="3"/>
</dbReference>
<keyword evidence="7" id="KW-0677">Repeat</keyword>
<comment type="function">
    <text evidence="16">Catalyzes the exchange of ADP and ATP across the membrane.</text>
</comment>
<evidence type="ECO:0000256" key="1">
    <source>
        <dbReference type="ARBA" id="ARBA00004448"/>
    </source>
</evidence>
<evidence type="ECO:0000256" key="8">
    <source>
        <dbReference type="ARBA" id="ARBA00022792"/>
    </source>
</evidence>
<evidence type="ECO:0000256" key="5">
    <source>
        <dbReference type="ARBA" id="ARBA00022449"/>
    </source>
</evidence>
<evidence type="ECO:0000256" key="16">
    <source>
        <dbReference type="RuleBase" id="RU368008"/>
    </source>
</evidence>
<dbReference type="OrthoDB" id="270584at2759"/>
<evidence type="ECO:0000256" key="2">
    <source>
        <dbReference type="ARBA" id="ARBA00006375"/>
    </source>
</evidence>
<dbReference type="PROSITE" id="PS50920">
    <property type="entry name" value="SOLCAR"/>
    <property type="match status" value="3"/>
</dbReference>
<keyword evidence="5" id="KW-0050">Antiport</keyword>
<evidence type="ECO:0000256" key="4">
    <source>
        <dbReference type="ARBA" id="ARBA00022448"/>
    </source>
</evidence>
<keyword evidence="8" id="KW-0999">Mitochondrion inner membrane</keyword>
<feature type="repeat" description="Solcar" evidence="14">
    <location>
        <begin position="123"/>
        <end position="212"/>
    </location>
</feature>
<feature type="transmembrane region" description="Helical" evidence="16">
    <location>
        <begin position="183"/>
        <end position="203"/>
    </location>
</feature>
<evidence type="ECO:0000256" key="10">
    <source>
        <dbReference type="ARBA" id="ARBA00023128"/>
    </source>
</evidence>
<proteinExistence type="inferred from homology"/>
<comment type="subcellular location">
    <subcellularLocation>
        <location evidence="16">Membrane</location>
        <topology evidence="16">Multi-pass membrane protein</topology>
    </subcellularLocation>
    <subcellularLocation>
        <location evidence="1">Mitochondrion inner membrane</location>
        <topology evidence="1">Multi-pass membrane protein</topology>
    </subcellularLocation>
</comment>
<keyword evidence="11 14" id="KW-0472">Membrane</keyword>
<dbReference type="EMBL" id="JAPCXC010000005">
    <property type="protein sequence ID" value="KAJ1612746.1"/>
    <property type="molecule type" value="Genomic_DNA"/>
</dbReference>
<dbReference type="PANTHER" id="PTHR45635">
    <property type="entry name" value="ADP,ATP CARRIER PROTEIN 1-RELATED-RELATED"/>
    <property type="match status" value="1"/>
</dbReference>
<name>A0A9D5DJ55_9CRYT</name>
<sequence length="311" mass="34933">METIGLEKKEKKEKKGTSFLTDFVVGGVSATISKTAVAPIERVKLLLQTQDTNPDIIKGLIPRYAGIWDCLRRVSKEQGVLSLWRGNTTNVIRYFPTQAFGFAFKDMLRSVMPRYDKETEFWRFFGVNMLSGGLAGAASSGIVYPLDFARTRLATDIGKNGSKEFKGMFDCIRKVSRQGGIRSLYQGFFVSIQGIFVYRAAYFGLYDTTKEVFFKNQKQENMLYKWIIAQSVTTSAGVICYPFDTIRRRMMMMAGKKGQDVLYTGAFDCLKKIVRKEGVGALFKGSLSNILRGTGGALVLILYDEIKKALE</sequence>
<evidence type="ECO:0000256" key="12">
    <source>
        <dbReference type="ARBA" id="ARBA00024143"/>
    </source>
</evidence>
<keyword evidence="10" id="KW-0496">Mitochondrion</keyword>
<reference evidence="17" key="1">
    <citation type="submission" date="2022-10" db="EMBL/GenBank/DDBJ databases">
        <title>Adaptive evolution leads to modifications in subtelomeric GC content in a zoonotic Cryptosporidium species.</title>
        <authorList>
            <person name="Li J."/>
            <person name="Feng Y."/>
            <person name="Xiao L."/>
        </authorList>
    </citation>
    <scope>NUCLEOTIDE SEQUENCE</scope>
    <source>
        <strain evidence="17">33844</strain>
    </source>
</reference>
<dbReference type="GO" id="GO:0140021">
    <property type="term" value="P:mitochondrial ADP transmembrane transport"/>
    <property type="evidence" value="ECO:0007669"/>
    <property type="project" value="InterPro"/>
</dbReference>
<evidence type="ECO:0000256" key="13">
    <source>
        <dbReference type="ARBA" id="ARBA00045250"/>
    </source>
</evidence>
<accession>A0A9D5DJ55</accession>
<evidence type="ECO:0000256" key="7">
    <source>
        <dbReference type="ARBA" id="ARBA00022737"/>
    </source>
</evidence>
<organism evidence="17">
    <name type="scientific">Cryptosporidium canis</name>
    <dbReference type="NCBI Taxonomy" id="195482"/>
    <lineage>
        <taxon>Eukaryota</taxon>
        <taxon>Sar</taxon>
        <taxon>Alveolata</taxon>
        <taxon>Apicomplexa</taxon>
        <taxon>Conoidasida</taxon>
        <taxon>Coccidia</taxon>
        <taxon>Eucoccidiorida</taxon>
        <taxon>Eimeriorina</taxon>
        <taxon>Cryptosporidiidae</taxon>
        <taxon>Cryptosporidium</taxon>
    </lineage>
</organism>
<dbReference type="InterPro" id="IPR002113">
    <property type="entry name" value="ADT_euk_type"/>
</dbReference>
<dbReference type="GO" id="GO:0005743">
    <property type="term" value="C:mitochondrial inner membrane"/>
    <property type="evidence" value="ECO:0007669"/>
    <property type="project" value="UniProtKB-SubCell"/>
</dbReference>
<keyword evidence="6 14" id="KW-0812">Transmembrane</keyword>
<comment type="similarity">
    <text evidence="2 15">Belongs to the mitochondrial carrier (TC 2.A.29) family.</text>
</comment>
<dbReference type="PANTHER" id="PTHR45635:SF14">
    <property type="entry name" value="ADP_ATP TRANSLOCASE"/>
    <property type="match status" value="1"/>
</dbReference>
<evidence type="ECO:0000256" key="3">
    <source>
        <dbReference type="ARBA" id="ARBA00011245"/>
    </source>
</evidence>
<dbReference type="GO" id="GO:1990544">
    <property type="term" value="P:mitochondrial ATP transmembrane transport"/>
    <property type="evidence" value="ECO:0007669"/>
    <property type="project" value="InterPro"/>
</dbReference>
<dbReference type="SUPFAM" id="SSF103506">
    <property type="entry name" value="Mitochondrial carrier"/>
    <property type="match status" value="1"/>
</dbReference>
<evidence type="ECO:0000256" key="9">
    <source>
        <dbReference type="ARBA" id="ARBA00022989"/>
    </source>
</evidence>
<keyword evidence="4 15" id="KW-0813">Transport</keyword>
<gene>
    <name evidence="17" type="ORF">OJ253_456</name>
</gene>
<keyword evidence="9 16" id="KW-1133">Transmembrane helix</keyword>
<dbReference type="FunFam" id="1.50.40.10:FF:000061">
    <property type="entry name" value="ADP/ATP transporter on adenylate translocase"/>
    <property type="match status" value="1"/>
</dbReference>
<protein>
    <recommendedName>
        <fullName evidence="16">ADP/ATP translocase</fullName>
    </recommendedName>
    <alternativeName>
        <fullName evidence="16">ADP,ATP carrier protein</fullName>
    </alternativeName>
</protein>
<dbReference type="InterPro" id="IPR002067">
    <property type="entry name" value="MCP"/>
</dbReference>
<feature type="repeat" description="Solcar" evidence="14">
    <location>
        <begin position="17"/>
        <end position="111"/>
    </location>
</feature>
<dbReference type="Proteomes" id="UP001067231">
    <property type="component" value="Unassembled WGS sequence"/>
</dbReference>
<dbReference type="AlphaFoldDB" id="A0A9D5DJ55"/>
<evidence type="ECO:0000256" key="11">
    <source>
        <dbReference type="ARBA" id="ARBA00023136"/>
    </source>
</evidence>
<dbReference type="InterPro" id="IPR018108">
    <property type="entry name" value="MCP_transmembrane"/>
</dbReference>
<evidence type="ECO:0000256" key="15">
    <source>
        <dbReference type="RuleBase" id="RU000488"/>
    </source>
</evidence>
<dbReference type="PRINTS" id="PR00926">
    <property type="entry name" value="MITOCARRIER"/>
</dbReference>
<dbReference type="Gene3D" id="1.50.40.10">
    <property type="entry name" value="Mitochondrial carrier domain"/>
    <property type="match status" value="1"/>
</dbReference>
<comment type="caution">
    <text evidence="17">The sequence shown here is derived from an EMBL/GenBank/DDBJ whole genome shotgun (WGS) entry which is preliminary data.</text>
</comment>